<dbReference type="PANTHER" id="PTHR48078">
    <property type="entry name" value="THREONINE DEHYDRATASE, MITOCHONDRIAL-RELATED"/>
    <property type="match status" value="1"/>
</dbReference>
<organism evidence="5 6">
    <name type="scientific">Methylobacterium crusticola</name>
    <dbReference type="NCBI Taxonomy" id="1697972"/>
    <lineage>
        <taxon>Bacteria</taxon>
        <taxon>Pseudomonadati</taxon>
        <taxon>Pseudomonadota</taxon>
        <taxon>Alphaproteobacteria</taxon>
        <taxon>Hyphomicrobiales</taxon>
        <taxon>Methylobacteriaceae</taxon>
        <taxon>Methylobacterium</taxon>
    </lineage>
</organism>
<evidence type="ECO:0000313" key="5">
    <source>
        <dbReference type="EMBL" id="GJD51394.1"/>
    </source>
</evidence>
<keyword evidence="2" id="KW-0663">Pyridoxal phosphate</keyword>
<evidence type="ECO:0000256" key="1">
    <source>
        <dbReference type="ARBA" id="ARBA00001933"/>
    </source>
</evidence>
<dbReference type="CDD" id="cd01563">
    <property type="entry name" value="Thr-synth_1"/>
    <property type="match status" value="1"/>
</dbReference>
<keyword evidence="3" id="KW-0456">Lyase</keyword>
<reference evidence="5" key="2">
    <citation type="submission" date="2021-08" db="EMBL/GenBank/DDBJ databases">
        <authorList>
            <person name="Tani A."/>
            <person name="Ola A."/>
            <person name="Ogura Y."/>
            <person name="Katsura K."/>
            <person name="Hayashi T."/>
        </authorList>
    </citation>
    <scope>NUCLEOTIDE SEQUENCE</scope>
    <source>
        <strain evidence="5">KCTC 52305</strain>
    </source>
</reference>
<dbReference type="InterPro" id="IPR050147">
    <property type="entry name" value="Ser/Thr_Dehydratase"/>
</dbReference>
<evidence type="ECO:0000256" key="3">
    <source>
        <dbReference type="ARBA" id="ARBA00023239"/>
    </source>
</evidence>
<dbReference type="InterPro" id="IPR001926">
    <property type="entry name" value="TrpB-like_PALP"/>
</dbReference>
<dbReference type="RefSeq" id="WP_128561294.1">
    <property type="nucleotide sequence ID" value="NZ_BPQH01000013.1"/>
</dbReference>
<dbReference type="InterPro" id="IPR036052">
    <property type="entry name" value="TrpB-like_PALP_sf"/>
</dbReference>
<sequence>MRPLSAPGPGGLATAQAACTACGRPHPLTARTGACGCGRAQPLAVRAPGDAAALRAGLAGNVPSLWRYEALLPVSRRFASPLQVGWTPLVACGRVGGVELLVKDETRNPSGSLKDRASEVVVAVARAHGIGEAIVASTGNAAASLACIGAATGLRVTVLVPEATPVAKLAQALAYGATVHRVAGSYDDAVAMAGRIAAARGLLDRTTGLNPFTREGKKTCAFEICEQMGWRAPDWVIVPTGDGNILSALWKGFGELARHGVVTACPRLVAAQALGSCAIARAHDPGAVPADAPRGTIADSIAVDAPRDEAAALAALARTRGVAVTVDDGAIAGAVRALASRFGLFVEPSSAAAYAAFEALRGAGRFGPGERVVCLATGSGLKDVGPLLAALPAAAAPVRPEEWRALAAPPPAARRAV</sequence>
<proteinExistence type="predicted"/>
<keyword evidence="6" id="KW-1185">Reference proteome</keyword>
<evidence type="ECO:0000256" key="2">
    <source>
        <dbReference type="ARBA" id="ARBA00022898"/>
    </source>
</evidence>
<dbReference type="SUPFAM" id="SSF53686">
    <property type="entry name" value="Tryptophan synthase beta subunit-like PLP-dependent enzymes"/>
    <property type="match status" value="1"/>
</dbReference>
<dbReference type="Proteomes" id="UP001055167">
    <property type="component" value="Unassembled WGS sequence"/>
</dbReference>
<dbReference type="EMBL" id="BPQH01000013">
    <property type="protein sequence ID" value="GJD51394.1"/>
    <property type="molecule type" value="Genomic_DNA"/>
</dbReference>
<dbReference type="Pfam" id="PF00291">
    <property type="entry name" value="PALP"/>
    <property type="match status" value="1"/>
</dbReference>
<reference evidence="5" key="1">
    <citation type="journal article" date="2021" name="Front. Microbiol.">
        <title>Comprehensive Comparative Genomics and Phenotyping of Methylobacterium Species.</title>
        <authorList>
            <person name="Alessa O."/>
            <person name="Ogura Y."/>
            <person name="Fujitani Y."/>
            <person name="Takami H."/>
            <person name="Hayashi T."/>
            <person name="Sahin N."/>
            <person name="Tani A."/>
        </authorList>
    </citation>
    <scope>NUCLEOTIDE SEQUENCE</scope>
    <source>
        <strain evidence="5">KCTC 52305</strain>
    </source>
</reference>
<dbReference type="PANTHER" id="PTHR48078:SF6">
    <property type="entry name" value="L-THREONINE DEHYDRATASE CATABOLIC TDCB"/>
    <property type="match status" value="1"/>
</dbReference>
<dbReference type="Gene3D" id="3.40.50.1100">
    <property type="match status" value="2"/>
</dbReference>
<protein>
    <submittedName>
        <fullName evidence="5">Threonine synthase</fullName>
    </submittedName>
</protein>
<gene>
    <name evidence="5" type="primary">thrC_2</name>
    <name evidence="5" type="ORF">OPKNFCMD_4148</name>
</gene>
<accession>A0ABQ4R3G0</accession>
<evidence type="ECO:0000313" key="6">
    <source>
        <dbReference type="Proteomes" id="UP001055167"/>
    </source>
</evidence>
<comment type="cofactor">
    <cofactor evidence="1">
        <name>pyridoxal 5'-phosphate</name>
        <dbReference type="ChEBI" id="CHEBI:597326"/>
    </cofactor>
</comment>
<comment type="caution">
    <text evidence="5">The sequence shown here is derived from an EMBL/GenBank/DDBJ whole genome shotgun (WGS) entry which is preliminary data.</text>
</comment>
<name>A0ABQ4R3G0_9HYPH</name>
<evidence type="ECO:0000259" key="4">
    <source>
        <dbReference type="Pfam" id="PF00291"/>
    </source>
</evidence>
<feature type="domain" description="Tryptophan synthase beta chain-like PALP" evidence="4">
    <location>
        <begin position="83"/>
        <end position="378"/>
    </location>
</feature>